<name>A0A318TUU8_9BACL</name>
<dbReference type="OrthoDB" id="5471155at2"/>
<dbReference type="Proteomes" id="UP000247416">
    <property type="component" value="Unassembled WGS sequence"/>
</dbReference>
<feature type="domain" description="VTT" evidence="2">
    <location>
        <begin position="8"/>
        <end position="74"/>
    </location>
</feature>
<accession>A0A318TUU8</accession>
<organism evidence="3 4">
    <name type="scientific">Ureibacillus chungkukjangi</name>
    <dbReference type="NCBI Taxonomy" id="1202712"/>
    <lineage>
        <taxon>Bacteria</taxon>
        <taxon>Bacillati</taxon>
        <taxon>Bacillota</taxon>
        <taxon>Bacilli</taxon>
        <taxon>Bacillales</taxon>
        <taxon>Caryophanaceae</taxon>
        <taxon>Ureibacillus</taxon>
    </lineage>
</organism>
<evidence type="ECO:0000313" key="4">
    <source>
        <dbReference type="Proteomes" id="UP000247416"/>
    </source>
</evidence>
<feature type="transmembrane region" description="Helical" evidence="1">
    <location>
        <begin position="21"/>
        <end position="46"/>
    </location>
</feature>
<gene>
    <name evidence="3" type="ORF">BJ095_13117</name>
</gene>
<reference evidence="3 4" key="1">
    <citation type="submission" date="2018-06" db="EMBL/GenBank/DDBJ databases">
        <title>Genomic Encyclopedia of Archaeal and Bacterial Type Strains, Phase II (KMG-II): from individual species to whole genera.</title>
        <authorList>
            <person name="Goeker M."/>
        </authorList>
    </citation>
    <scope>NUCLEOTIDE SEQUENCE [LARGE SCALE GENOMIC DNA]</scope>
    <source>
        <strain evidence="3 4">KACC 16626</strain>
    </source>
</reference>
<dbReference type="InterPro" id="IPR032816">
    <property type="entry name" value="VTT_dom"/>
</dbReference>
<dbReference type="RefSeq" id="WP_107936986.1">
    <property type="nucleotide sequence ID" value="NZ_CP085009.1"/>
</dbReference>
<dbReference type="Pfam" id="PF09335">
    <property type="entry name" value="VTT_dom"/>
    <property type="match status" value="1"/>
</dbReference>
<protein>
    <submittedName>
        <fullName evidence="3">SNARE associated Golgi protein</fullName>
    </submittedName>
</protein>
<feature type="transmembrane region" description="Helical" evidence="1">
    <location>
        <begin position="72"/>
        <end position="97"/>
    </location>
</feature>
<evidence type="ECO:0000313" key="3">
    <source>
        <dbReference type="EMBL" id="PYF03449.1"/>
    </source>
</evidence>
<keyword evidence="4" id="KW-1185">Reference proteome</keyword>
<keyword evidence="1" id="KW-0472">Membrane</keyword>
<comment type="caution">
    <text evidence="3">The sequence shown here is derived from an EMBL/GenBank/DDBJ whole genome shotgun (WGS) entry which is preliminary data.</text>
</comment>
<proteinExistence type="predicted"/>
<keyword evidence="1" id="KW-0812">Transmembrane</keyword>
<evidence type="ECO:0000256" key="1">
    <source>
        <dbReference type="SAM" id="Phobius"/>
    </source>
</evidence>
<keyword evidence="1" id="KW-1133">Transmembrane helix</keyword>
<dbReference type="AlphaFoldDB" id="A0A318TUU8"/>
<sequence length="102" mass="11449">MEVKKNSTRLIEKIKKLEGINAFWMILFLRIMPFIPSGAVTLGAAFSKVSLSLFAVASTIGKVPSILMEATAIYGLMLIDLEFQIIIVILVFCFLIWKLKLK</sequence>
<dbReference type="EMBL" id="QJTJ01000031">
    <property type="protein sequence ID" value="PYF03449.1"/>
    <property type="molecule type" value="Genomic_DNA"/>
</dbReference>
<evidence type="ECO:0000259" key="2">
    <source>
        <dbReference type="Pfam" id="PF09335"/>
    </source>
</evidence>